<sequence>MTKASPTLCALASVLYLAMFSGGCAFDIVSVKQRPTAFSQMGEPGPLMVLQYEATVGIGTGFTTTLKRGTTWRIVGRIPAGDVYETRDQVVTVEASNIHEARPVINNGAVVGFYLPVERTFVRASEAVPVTFQISH</sequence>
<name>A0A1J5TFK5_9ZZZZ</name>
<dbReference type="PROSITE" id="PS51257">
    <property type="entry name" value="PROKAR_LIPOPROTEIN"/>
    <property type="match status" value="1"/>
</dbReference>
<accession>A0A1J5TFK5</accession>
<dbReference type="AlphaFoldDB" id="A0A1J5TFK5"/>
<organism evidence="1">
    <name type="scientific">mine drainage metagenome</name>
    <dbReference type="NCBI Taxonomy" id="410659"/>
    <lineage>
        <taxon>unclassified sequences</taxon>
        <taxon>metagenomes</taxon>
        <taxon>ecological metagenomes</taxon>
    </lineage>
</organism>
<protein>
    <submittedName>
        <fullName evidence="1">Uncharacterized protein</fullName>
    </submittedName>
</protein>
<gene>
    <name evidence="1" type="ORF">GALL_42600</name>
</gene>
<reference evidence="1" key="1">
    <citation type="submission" date="2016-10" db="EMBL/GenBank/DDBJ databases">
        <title>Sequence of Gallionella enrichment culture.</title>
        <authorList>
            <person name="Poehlein A."/>
            <person name="Muehling M."/>
            <person name="Daniel R."/>
        </authorList>
    </citation>
    <scope>NUCLEOTIDE SEQUENCE</scope>
</reference>
<evidence type="ECO:0000313" key="1">
    <source>
        <dbReference type="EMBL" id="OIR15141.1"/>
    </source>
</evidence>
<comment type="caution">
    <text evidence="1">The sequence shown here is derived from an EMBL/GenBank/DDBJ whole genome shotgun (WGS) entry which is preliminary data.</text>
</comment>
<dbReference type="EMBL" id="MLJW01000010">
    <property type="protein sequence ID" value="OIR15141.1"/>
    <property type="molecule type" value="Genomic_DNA"/>
</dbReference>
<proteinExistence type="predicted"/>